<feature type="transmembrane region" description="Helical" evidence="2">
    <location>
        <begin position="39"/>
        <end position="65"/>
    </location>
</feature>
<feature type="transmembrane region" description="Helical" evidence="2">
    <location>
        <begin position="77"/>
        <end position="99"/>
    </location>
</feature>
<organism evidence="3 4">
    <name type="scientific">Falsiroseomonas oleicola</name>
    <dbReference type="NCBI Taxonomy" id="2801474"/>
    <lineage>
        <taxon>Bacteria</taxon>
        <taxon>Pseudomonadati</taxon>
        <taxon>Pseudomonadota</taxon>
        <taxon>Alphaproteobacteria</taxon>
        <taxon>Acetobacterales</taxon>
        <taxon>Roseomonadaceae</taxon>
        <taxon>Falsiroseomonas</taxon>
    </lineage>
</organism>
<comment type="caution">
    <text evidence="3">The sequence shown here is derived from an EMBL/GenBank/DDBJ whole genome shotgun (WGS) entry which is preliminary data.</text>
</comment>
<dbReference type="EMBL" id="JAERQM010000007">
    <property type="protein sequence ID" value="MBU8546406.1"/>
    <property type="molecule type" value="Genomic_DNA"/>
</dbReference>
<keyword evidence="2" id="KW-1133">Transmembrane helix</keyword>
<keyword evidence="4" id="KW-1185">Reference proteome</keyword>
<reference evidence="3 4" key="1">
    <citation type="submission" date="2021-01" db="EMBL/GenBank/DDBJ databases">
        <title>Roseomonas sp. nov, a bacterium isolated from an oil production mixture in Yumen Oilfield.</title>
        <authorList>
            <person name="Wu D."/>
        </authorList>
    </citation>
    <scope>NUCLEOTIDE SEQUENCE [LARGE SCALE GENOMIC DNA]</scope>
    <source>
        <strain evidence="3 4">ROY-5-3</strain>
    </source>
</reference>
<keyword evidence="2" id="KW-0812">Transmembrane</keyword>
<keyword evidence="1" id="KW-0175">Coiled coil</keyword>
<name>A0ABS6HCF0_9PROT</name>
<accession>A0ABS6HCF0</accession>
<protein>
    <recommendedName>
        <fullName evidence="5">PhnA-like protein</fullName>
    </recommendedName>
</protein>
<keyword evidence="2" id="KW-0472">Membrane</keyword>
<evidence type="ECO:0000313" key="3">
    <source>
        <dbReference type="EMBL" id="MBU8546406.1"/>
    </source>
</evidence>
<feature type="coiled-coil region" evidence="1">
    <location>
        <begin position="186"/>
        <end position="213"/>
    </location>
</feature>
<evidence type="ECO:0008006" key="5">
    <source>
        <dbReference type="Google" id="ProtNLM"/>
    </source>
</evidence>
<sequence length="267" mass="26799">MLAGGLVAVAVGAMFNILGVAIGASTIDPLVVGETPEAGSFGVAGAIWLLVANLLGLACGGYVAARLSGTADDTDGVLHGLSVWAIAFLVSAVLLGNVVSGAARGVGGLMQGATEAVTSAAVDAVPEISDPEALVERLQASLQGGGDPANLTEDQRRAEMARLIGERARAGNFPPAARERLAALAAAEFEITAEEANQRITALEAEATRVAQAAETEARQAADAAARAASIGAFWLFATLLLGAAASVLGAKAGTRKTLLLARRYAA</sequence>
<evidence type="ECO:0000313" key="4">
    <source>
        <dbReference type="Proteomes" id="UP000689967"/>
    </source>
</evidence>
<proteinExistence type="predicted"/>
<feature type="transmembrane region" description="Helical" evidence="2">
    <location>
        <begin position="233"/>
        <end position="254"/>
    </location>
</feature>
<evidence type="ECO:0000256" key="2">
    <source>
        <dbReference type="SAM" id="Phobius"/>
    </source>
</evidence>
<gene>
    <name evidence="3" type="ORF">JJQ90_21980</name>
</gene>
<dbReference type="Proteomes" id="UP000689967">
    <property type="component" value="Unassembled WGS sequence"/>
</dbReference>
<evidence type="ECO:0000256" key="1">
    <source>
        <dbReference type="SAM" id="Coils"/>
    </source>
</evidence>